<gene>
    <name evidence="2" type="ORF">Y5S_03289</name>
</gene>
<evidence type="ECO:0008006" key="4">
    <source>
        <dbReference type="Google" id="ProtNLM"/>
    </source>
</evidence>
<feature type="transmembrane region" description="Helical" evidence="1">
    <location>
        <begin position="37"/>
        <end position="55"/>
    </location>
</feature>
<dbReference type="AlphaFoldDB" id="A0A095ULT5"/>
<feature type="transmembrane region" description="Helical" evidence="1">
    <location>
        <begin position="364"/>
        <end position="382"/>
    </location>
</feature>
<feature type="transmembrane region" description="Helical" evidence="1">
    <location>
        <begin position="12"/>
        <end position="31"/>
    </location>
</feature>
<accession>A0A095ULT5</accession>
<dbReference type="PATRIC" id="fig|1177154.3.peg.3330"/>
<organism evidence="2 3">
    <name type="scientific">Alcanivorax nanhaiticus</name>
    <dbReference type="NCBI Taxonomy" id="1177154"/>
    <lineage>
        <taxon>Bacteria</taxon>
        <taxon>Pseudomonadati</taxon>
        <taxon>Pseudomonadota</taxon>
        <taxon>Gammaproteobacteria</taxon>
        <taxon>Oceanospirillales</taxon>
        <taxon>Alcanivoracaceae</taxon>
        <taxon>Alcanivorax</taxon>
    </lineage>
</organism>
<proteinExistence type="predicted"/>
<protein>
    <recommendedName>
        <fullName evidence="4">O-antigen polymerase</fullName>
    </recommendedName>
</protein>
<keyword evidence="3" id="KW-1185">Reference proteome</keyword>
<feature type="transmembrane region" description="Helical" evidence="1">
    <location>
        <begin position="179"/>
        <end position="195"/>
    </location>
</feature>
<keyword evidence="1" id="KW-0812">Transmembrane</keyword>
<name>A0A095ULT5_9GAMM</name>
<keyword evidence="1" id="KW-1133">Transmembrane helix</keyword>
<feature type="transmembrane region" description="Helical" evidence="1">
    <location>
        <begin position="116"/>
        <end position="136"/>
    </location>
</feature>
<evidence type="ECO:0000313" key="3">
    <source>
        <dbReference type="Proteomes" id="UP000029444"/>
    </source>
</evidence>
<feature type="transmembrane region" description="Helical" evidence="1">
    <location>
        <begin position="156"/>
        <end position="172"/>
    </location>
</feature>
<sequence>MILRESESRGGGLQGVFLFLGVTLLPVYLFASGGMQPSHFFLAAFFLLTLFSFGFRADSDFAFFAIFVIYVFLVEGGYSIAGYDALYMINGLFYLYNLLFYLAIQRYVRDYGVSAVLFGVVLASFIALFTVLTKGFSIQVGDGYGRGVGSFNNPNQLGYFSVCVLSFGYLFYRAGFLKYWQAVIFFMVAMFFSIVSLSKAAMISNFAVVIIAIKPFDKSSYGSGKTLSVIFLWLILVAVLVAVIAVLFNAGDGRDFVFVNRIQGMAEESDSSLSARGYFAFADSGFFEIFFGHGAHQVYQIVGHEVHSTLGSVFNSYGFLGFLVFLSFLCLWFLRVYRAFGWLGLFCITGPSMLYGITHNGTRFVMFWLLLAVSMAISKYFSVERVAR</sequence>
<reference evidence="2 3" key="1">
    <citation type="submission" date="2012-09" db="EMBL/GenBank/DDBJ databases">
        <title>Genome Sequence of alkane-degrading Bacterium Alcanivorax sp. 19-m-6.</title>
        <authorList>
            <person name="Lai Q."/>
            <person name="Shao Z."/>
        </authorList>
    </citation>
    <scope>NUCLEOTIDE SEQUENCE [LARGE SCALE GENOMIC DNA]</scope>
    <source>
        <strain evidence="2 3">19-m-6</strain>
    </source>
</reference>
<comment type="caution">
    <text evidence="2">The sequence shown here is derived from an EMBL/GenBank/DDBJ whole genome shotgun (WGS) entry which is preliminary data.</text>
</comment>
<feature type="transmembrane region" description="Helical" evidence="1">
    <location>
        <begin position="87"/>
        <end position="104"/>
    </location>
</feature>
<evidence type="ECO:0000313" key="2">
    <source>
        <dbReference type="EMBL" id="KGD63480.1"/>
    </source>
</evidence>
<feature type="transmembrane region" description="Helical" evidence="1">
    <location>
        <begin position="339"/>
        <end position="358"/>
    </location>
</feature>
<dbReference type="Proteomes" id="UP000029444">
    <property type="component" value="Unassembled WGS sequence"/>
</dbReference>
<feature type="transmembrane region" description="Helical" evidence="1">
    <location>
        <begin position="229"/>
        <end position="248"/>
    </location>
</feature>
<dbReference type="EMBL" id="ARXV01000017">
    <property type="protein sequence ID" value="KGD63480.1"/>
    <property type="molecule type" value="Genomic_DNA"/>
</dbReference>
<feature type="transmembrane region" description="Helical" evidence="1">
    <location>
        <begin position="62"/>
        <end position="81"/>
    </location>
</feature>
<evidence type="ECO:0000256" key="1">
    <source>
        <dbReference type="SAM" id="Phobius"/>
    </source>
</evidence>
<dbReference type="eggNOG" id="ENOG503364V">
    <property type="taxonomic scope" value="Bacteria"/>
</dbReference>
<dbReference type="STRING" id="1177154.Y5S_03289"/>
<feature type="transmembrane region" description="Helical" evidence="1">
    <location>
        <begin position="314"/>
        <end position="334"/>
    </location>
</feature>
<keyword evidence="1" id="KW-0472">Membrane</keyword>